<name>A0ABY4DXP9_9NEIS</name>
<keyword evidence="4 11" id="KW-0443">Lipid metabolism</keyword>
<evidence type="ECO:0000256" key="9">
    <source>
        <dbReference type="ARBA" id="ARBA00023264"/>
    </source>
</evidence>
<comment type="subcellular location">
    <subcellularLocation>
        <location evidence="11">Cell membrane</location>
        <topology evidence="11">Peripheral membrane protein</topology>
    </subcellularLocation>
</comment>
<dbReference type="Proteomes" id="UP000829817">
    <property type="component" value="Chromosome"/>
</dbReference>
<dbReference type="EMBL" id="CP091508">
    <property type="protein sequence ID" value="UOO83248.1"/>
    <property type="molecule type" value="Genomic_DNA"/>
</dbReference>
<evidence type="ECO:0000256" key="12">
    <source>
        <dbReference type="SAM" id="MobiDB-lite"/>
    </source>
</evidence>
<keyword evidence="9 11" id="KW-1208">Phospholipid metabolism</keyword>
<comment type="PTM">
    <text evidence="11">Is synthesized initially as an inactive proenzyme. Formation of the active enzyme involves a self-maturation process in which the active site pyruvoyl group is generated from an internal serine residue via an autocatalytic post-translational modification. Two non-identical subunits are generated from the proenzyme in this reaction, and the pyruvate is formed at the N-terminus of the alpha chain, which is derived from the carboxyl end of the proenzyme. The post-translation cleavage follows an unusual pathway, termed non-hydrolytic serinolysis, in which the side chain hydroxyl group of the serine supplies its oxygen atom to form the C-terminus of the beta chain, while the remainder of the serine residue undergoes an oxidative deamination to produce ammonia and the pyruvoyl prosthetic group on the alpha chain.</text>
</comment>
<evidence type="ECO:0000256" key="7">
    <source>
        <dbReference type="ARBA" id="ARBA00023209"/>
    </source>
</evidence>
<dbReference type="GO" id="GO:0004609">
    <property type="term" value="F:phosphatidylserine decarboxylase activity"/>
    <property type="evidence" value="ECO:0007669"/>
    <property type="project" value="UniProtKB-EC"/>
</dbReference>
<dbReference type="EC" id="4.1.1.65" evidence="11"/>
<evidence type="ECO:0000256" key="2">
    <source>
        <dbReference type="ARBA" id="ARBA00022516"/>
    </source>
</evidence>
<keyword evidence="5 11" id="KW-0472">Membrane</keyword>
<comment type="cofactor">
    <cofactor evidence="11">
        <name>pyruvate</name>
        <dbReference type="ChEBI" id="CHEBI:15361"/>
    </cofactor>
    <text evidence="11">Binds 1 pyruvoyl group covalently per subunit.</text>
</comment>
<feature type="modified residue" description="Pyruvic acid (Ser); by autocatalysis" evidence="11">
    <location>
        <position position="183"/>
    </location>
</feature>
<keyword evidence="1 11" id="KW-1003">Cell membrane</keyword>
<dbReference type="HAMAP" id="MF_00664">
    <property type="entry name" value="PS_decarb_PSD_A"/>
    <property type="match status" value="1"/>
</dbReference>
<comment type="subunit">
    <text evidence="11">Heterodimer of a large membrane-associated beta subunit and a small pyruvoyl-containing alpha subunit.</text>
</comment>
<feature type="chain" id="PRO_5044917689" description="Phosphatidylserine decarboxylase alpha chain" evidence="11">
    <location>
        <begin position="183"/>
        <end position="317"/>
    </location>
</feature>
<evidence type="ECO:0000256" key="8">
    <source>
        <dbReference type="ARBA" id="ARBA00023239"/>
    </source>
</evidence>
<sequence>MPRFYPHPIIAREGWPFIIAGLLLSLIVSACAGWWSLPFWVFTAFALQFFRDPSRPIPQDADAVLCPADGRIVVVEKARDPYRNTEALKISVFMNVFNVHSQRSPIDGTVTAVEYNAGKFVNAALDKASTENERNAVLATTRSGREITFVQVAGLVARRILCYTRVGDPLVRGERYGFIRFGSRVDVYLPVDAQAQVAIGDKVSASSTILARLPLAAAVPEAPAAEHPPEQQNAAPIAAPTAEAVGEYTNLPETQTETAEPIKPAADTAAPETIDSPTAEPVGEHPPLQNEEQSEEQIVAESAAKVKKAVKRQHGKP</sequence>
<dbReference type="NCBIfam" id="NF003680">
    <property type="entry name" value="PRK05305.1-5"/>
    <property type="match status" value="1"/>
</dbReference>
<feature type="region of interest" description="Disordered" evidence="12">
    <location>
        <begin position="254"/>
        <end position="298"/>
    </location>
</feature>
<evidence type="ECO:0000313" key="13">
    <source>
        <dbReference type="EMBL" id="UOO83248.1"/>
    </source>
</evidence>
<reference evidence="13 14" key="1">
    <citation type="journal article" date="2022" name="Res Sq">
        <title>Evolution of multicellular longitudinally dividing oral cavity symbionts (Neisseriaceae).</title>
        <authorList>
            <person name="Nyongesa S."/>
            <person name="Weber P."/>
            <person name="Bernet E."/>
            <person name="Pullido F."/>
            <person name="Nieckarz M."/>
            <person name="Delaby M."/>
            <person name="Nieves C."/>
            <person name="Viehboeck T."/>
            <person name="Krause N."/>
            <person name="Rivera-Millot A."/>
            <person name="Nakamura A."/>
            <person name="Vischer N."/>
            <person name="VanNieuwenhze M."/>
            <person name="Brun Y."/>
            <person name="Cava F."/>
            <person name="Bulgheresi S."/>
            <person name="Veyrier F."/>
        </authorList>
    </citation>
    <scope>NUCLEOTIDE SEQUENCE [LARGE SCALE GENOMIC DNA]</scope>
    <source>
        <strain evidence="13 14">CCUG 63373m</strain>
    </source>
</reference>
<keyword evidence="3 11" id="KW-0210">Decarboxylase</keyword>
<evidence type="ECO:0000256" key="11">
    <source>
        <dbReference type="HAMAP-Rule" id="MF_00664"/>
    </source>
</evidence>
<keyword evidence="10 11" id="KW-0670">Pyruvate</keyword>
<keyword evidence="2 11" id="KW-0444">Lipid biosynthesis</keyword>
<evidence type="ECO:0000313" key="14">
    <source>
        <dbReference type="Proteomes" id="UP000829817"/>
    </source>
</evidence>
<evidence type="ECO:0000256" key="10">
    <source>
        <dbReference type="ARBA" id="ARBA00023317"/>
    </source>
</evidence>
<dbReference type="InterPro" id="IPR033175">
    <property type="entry name" value="PSD-A"/>
</dbReference>
<dbReference type="Pfam" id="PF02666">
    <property type="entry name" value="PS_Dcarbxylase"/>
    <property type="match status" value="1"/>
</dbReference>
<comment type="similarity">
    <text evidence="11">Belongs to the phosphatidylserine decarboxylase family. PSD-A subfamily.</text>
</comment>
<evidence type="ECO:0000256" key="1">
    <source>
        <dbReference type="ARBA" id="ARBA00022475"/>
    </source>
</evidence>
<dbReference type="PANTHER" id="PTHR35809">
    <property type="entry name" value="ARCHAETIDYLSERINE DECARBOXYLASE PROENZYME-RELATED"/>
    <property type="match status" value="1"/>
</dbReference>
<feature type="chain" id="PRO_5044917688" description="Phosphatidylserine decarboxylase beta chain" evidence="11">
    <location>
        <begin position="1"/>
        <end position="182"/>
    </location>
</feature>
<keyword evidence="6 11" id="KW-0865">Zymogen</keyword>
<proteinExistence type="inferred from homology"/>
<evidence type="ECO:0000256" key="3">
    <source>
        <dbReference type="ARBA" id="ARBA00022793"/>
    </source>
</evidence>
<evidence type="ECO:0000256" key="4">
    <source>
        <dbReference type="ARBA" id="ARBA00023098"/>
    </source>
</evidence>
<evidence type="ECO:0000256" key="5">
    <source>
        <dbReference type="ARBA" id="ARBA00023136"/>
    </source>
</evidence>
<dbReference type="PANTHER" id="PTHR35809:SF1">
    <property type="entry name" value="ARCHAETIDYLSERINE DECARBOXYLASE PROENZYME-RELATED"/>
    <property type="match status" value="1"/>
</dbReference>
<dbReference type="PROSITE" id="PS51257">
    <property type="entry name" value="PROKAR_LIPOPROTEIN"/>
    <property type="match status" value="1"/>
</dbReference>
<evidence type="ECO:0000256" key="6">
    <source>
        <dbReference type="ARBA" id="ARBA00023145"/>
    </source>
</evidence>
<comment type="pathway">
    <text evidence="11">Phospholipid metabolism; phosphatidylethanolamine biosynthesis; phosphatidylethanolamine from CDP-diacylglycerol: step 2/2.</text>
</comment>
<dbReference type="InterPro" id="IPR003817">
    <property type="entry name" value="PS_Dcarbxylase"/>
</dbReference>
<accession>A0ABY4DXP9</accession>
<keyword evidence="7 11" id="KW-0594">Phospholipid biosynthesis</keyword>
<organism evidence="13 14">
    <name type="scientific">Uruburuella testudinis</name>
    <dbReference type="NCBI Taxonomy" id="1282863"/>
    <lineage>
        <taxon>Bacteria</taxon>
        <taxon>Pseudomonadati</taxon>
        <taxon>Pseudomonadota</taxon>
        <taxon>Betaproteobacteria</taxon>
        <taxon>Neisseriales</taxon>
        <taxon>Neisseriaceae</taxon>
        <taxon>Uruburuella</taxon>
    </lineage>
</organism>
<comment type="function">
    <text evidence="11">Catalyzes the formation of phosphatidylethanolamine (PtdEtn) from phosphatidylserine (PtdSer).</text>
</comment>
<keyword evidence="8 11" id="KW-0456">Lyase</keyword>
<dbReference type="NCBIfam" id="NF003678">
    <property type="entry name" value="PRK05305.1-2"/>
    <property type="match status" value="1"/>
</dbReference>
<keyword evidence="14" id="KW-1185">Reference proteome</keyword>
<feature type="active site" description="Schiff-base intermediate with substrate; via pyruvic acid" evidence="11">
    <location>
        <position position="183"/>
    </location>
</feature>
<protein>
    <recommendedName>
        <fullName evidence="11">Phosphatidylserine decarboxylase proenzyme</fullName>
        <ecNumber evidence="11">4.1.1.65</ecNumber>
    </recommendedName>
    <component>
        <recommendedName>
            <fullName evidence="11">Phosphatidylserine decarboxylase alpha chain</fullName>
        </recommendedName>
    </component>
    <component>
        <recommendedName>
            <fullName evidence="11">Phosphatidylserine decarboxylase beta chain</fullName>
        </recommendedName>
    </component>
</protein>
<gene>
    <name evidence="11" type="primary">psd</name>
    <name evidence="13" type="ORF">LVJ83_10390</name>
</gene>
<comment type="catalytic activity">
    <reaction evidence="11">
        <text>a 1,2-diacyl-sn-glycero-3-phospho-L-serine + H(+) = a 1,2-diacyl-sn-glycero-3-phosphoethanolamine + CO2</text>
        <dbReference type="Rhea" id="RHEA:20828"/>
        <dbReference type="ChEBI" id="CHEBI:15378"/>
        <dbReference type="ChEBI" id="CHEBI:16526"/>
        <dbReference type="ChEBI" id="CHEBI:57262"/>
        <dbReference type="ChEBI" id="CHEBI:64612"/>
        <dbReference type="EC" id="4.1.1.65"/>
    </reaction>
</comment>
<feature type="site" description="Cleavage (non-hydrolytic); by autocatalysis" evidence="11">
    <location>
        <begin position="182"/>
        <end position="183"/>
    </location>
</feature>
<dbReference type="NCBIfam" id="TIGR00164">
    <property type="entry name" value="AS_decarb"/>
    <property type="match status" value="1"/>
</dbReference>